<feature type="repeat" description="ANK" evidence="3">
    <location>
        <begin position="891"/>
        <end position="919"/>
    </location>
</feature>
<protein>
    <recommendedName>
        <fullName evidence="6">GPI inositol-deacylase winged helix domain-containing protein</fullName>
    </recommendedName>
</protein>
<dbReference type="EMBL" id="PQXK01000027">
    <property type="protein sequence ID" value="TGO41052.1"/>
    <property type="molecule type" value="Genomic_DNA"/>
</dbReference>
<dbReference type="PROSITE" id="PS50297">
    <property type="entry name" value="ANK_REP_REGION"/>
    <property type="match status" value="4"/>
</dbReference>
<evidence type="ECO:0000259" key="6">
    <source>
        <dbReference type="Pfam" id="PF22939"/>
    </source>
</evidence>
<keyword evidence="5" id="KW-1133">Transmembrane helix</keyword>
<dbReference type="PANTHER" id="PTHR24123">
    <property type="entry name" value="ANKYRIN REPEAT-CONTAINING"/>
    <property type="match status" value="1"/>
</dbReference>
<sequence>MSLLDKKLQIDQLTDDKAIREALQSLSPSLFETYERILDRANSKSSDIKRLVRRVLAWTVCSPYPLSTDELLEAIAINLNDNTLSQDSVASEKHILKWCSSLVRSTGQPGETQIELARFTVKEFFLVKAKPQSDDIYAEYRIFKEWHYSHLAKICLTYLLFDDFKKIGIRNTQEAVDERDEKHPFYCIGTPLACTLAPQLMLRRDHSLYIDHPRVDNNIYKVLECLLKSGLVINNVRIDPKRGWSPLAMAVNAHIGWDILSKEGAVTDNICMTELEKIGDEETKLVLRFVEKVTDNNISTDVKSSASMNGHIDVVRLLIDHGAALELKDSRSNHFRGFRHLTAFMLALLNEHIEVALLLEDGGADINALNDQGHSALYLAAICSVSMVEYILHSPRFHQTVSVRSTANITVLMMAVIRGNMDNVEYVLKRSSLSDVLARYTNPNYSDTCNGYTALHFAFYHHSPRAMIESLIQSGLEMSLETELGETHLHIAAGLGNLGLFQATMWFTERELLLTPSSTRNPFRYTSIVDQGAYMQDTASKWSSPSVHLLDQQIEPRLSVLLSIIHEGWNRPHQMFHALQMFLAKPGINLEPKDAEGRFPLVILCQELAKADEPDQWDNWTTLHNSINLLILRGADFLSQDARGNTALHYICEDICEVASILHQFGALLILLYESTQILLCSKPNEHSIESYNYETLNAELYGCSPFMSNLRNKLKLPLELQRRQTSGKLSNAALLNIVDNDNQTALHILFDMLDVKPYSPSIERFASELLKLATKEEVNSVLPDGRSLLNISLDNGYDALSQRLVNMDIDVRACGKIYGADYSPLELLCIDSSENQELIRSMISCRRPGGFLGLTPLFFAVFGDQESVVKMLLQHGADANEFYGPIKVMPLHVAVAAENVSVIEMLMSHGADLHLADADGWTPYMVAWFNYKDDSMVKALENSLSSASPLQRVVEESEDIIGTDNCIHIALERATLCNDVEYVKALSKNGWSPESTCSCGYTILLAVLHDGLLELADCFVDAGVTFEGAIMESCAATTITELFPLGLPQRDSIVVETLKSHQFLEGSASLDLGPGFGDSDFVQKILNKSQLSSPHILRALHTAALNCHTGCVRILLHRLAVQSRNKNCLEAQHTVITHPECLSAPLLCAGHNGSLRVRHEPLANALHLAALCSNDPFRVINELLLHGADLEARDQYGDTALHYALINGNLRVTMMLIFAGANVNSLSGGKQSPVQLAVAHCAPDIVVILHKFSASLETDIYSRGDLLSVAIQGYSPKMVHALMELGMNLNMEDQTGVPVLLTALKYLEEDFILERLPESDVIRHPRLGTTLSQESAQSLSKIVSVFSLVSREIKIPGDVDEYANHAGEDGAPLYLAAIGKKINIRVECMEIPIRHGAKIDLVSGPRGTPLMAACYYAMYTIPSWYADHAQAVAWIERFLIIESRTTREDARSKAMQFAGAGRLLYAKSLDSWTRFLGDEDMAVDIYYALQSIILDPKEREKAQVPELISVRITEDRVILLRSQVERLLSMIPKELSLFQKFHLMLLLSLIVSIPLTIDILLNKYCYTGDGTFSILWFFTIPTTLTIVLASLVLLQKEDIPNRSSNFEPNNAQKDILSMSMVELTTFLVVMAIPYLLRRASTGTGPDGEKSSDIQHASSGYTSVSEIPTDIFDPSKCRIKPLRRLITITHTSTIIVPSSTLGVVPTRTPMGPTVSHIVPSTTRTSTSIAQPTIPPTGITAIALSEISIWNTIAATATDPILKGALKSAISQESRAANLTPGAYTAVITISPVEQTAIDKANKDSARHLHTATIILSVFAVVLFLVCIYMLGWYFLRKHRRRRGRRMPPLTEYIPPNLGSLGGLMAEMGRENVVEREEYDSRADGIRRAPRAPKPPRVHSTLQELEIPEGFAELPGSVPEIKPVRRTELQREGEGEANSEKILYEV</sequence>
<evidence type="ECO:0000256" key="5">
    <source>
        <dbReference type="SAM" id="Phobius"/>
    </source>
</evidence>
<feature type="compositionally biased region" description="Basic residues" evidence="4">
    <location>
        <begin position="1887"/>
        <end position="1896"/>
    </location>
</feature>
<feature type="domain" description="GPI inositol-deacylase winged helix" evidence="6">
    <location>
        <begin position="45"/>
        <end position="128"/>
    </location>
</feature>
<gene>
    <name evidence="7" type="ORF">BHYA_0027g00290</name>
</gene>
<evidence type="ECO:0000256" key="4">
    <source>
        <dbReference type="SAM" id="MobiDB-lite"/>
    </source>
</evidence>
<organism evidence="7 8">
    <name type="scientific">Botrytis hyacinthi</name>
    <dbReference type="NCBI Taxonomy" id="278943"/>
    <lineage>
        <taxon>Eukaryota</taxon>
        <taxon>Fungi</taxon>
        <taxon>Dikarya</taxon>
        <taxon>Ascomycota</taxon>
        <taxon>Pezizomycotina</taxon>
        <taxon>Leotiomycetes</taxon>
        <taxon>Helotiales</taxon>
        <taxon>Sclerotiniaceae</taxon>
        <taxon>Botrytis</taxon>
    </lineage>
</organism>
<keyword evidence="2 3" id="KW-0040">ANK repeat</keyword>
<dbReference type="InterPro" id="IPR054471">
    <property type="entry name" value="GPIID_WHD"/>
</dbReference>
<name>A0A4Z1H097_9HELO</name>
<accession>A0A4Z1H097</accession>
<keyword evidence="5" id="KW-0472">Membrane</keyword>
<dbReference type="Gene3D" id="1.25.40.20">
    <property type="entry name" value="Ankyrin repeat-containing domain"/>
    <property type="match status" value="4"/>
</dbReference>
<feature type="transmembrane region" description="Helical" evidence="5">
    <location>
        <begin position="1542"/>
        <end position="1562"/>
    </location>
</feature>
<keyword evidence="1" id="KW-0677">Repeat</keyword>
<feature type="repeat" description="ANK" evidence="3">
    <location>
        <begin position="853"/>
        <end position="881"/>
    </location>
</feature>
<comment type="caution">
    <text evidence="7">The sequence shown here is derived from an EMBL/GenBank/DDBJ whole genome shotgun (WGS) entry which is preliminary data.</text>
</comment>
<dbReference type="Proteomes" id="UP000297814">
    <property type="component" value="Unassembled WGS sequence"/>
</dbReference>
<feature type="transmembrane region" description="Helical" evidence="5">
    <location>
        <begin position="1616"/>
        <end position="1637"/>
    </location>
</feature>
<dbReference type="PRINTS" id="PR01415">
    <property type="entry name" value="ANKYRIN"/>
</dbReference>
<feature type="repeat" description="ANK" evidence="3">
    <location>
        <begin position="450"/>
        <end position="483"/>
    </location>
</feature>
<dbReference type="SUPFAM" id="SSF48403">
    <property type="entry name" value="Ankyrin repeat"/>
    <property type="match status" value="5"/>
</dbReference>
<reference evidence="7 8" key="1">
    <citation type="submission" date="2017-12" db="EMBL/GenBank/DDBJ databases">
        <title>Comparative genomics of Botrytis spp.</title>
        <authorList>
            <person name="Valero-Jimenez C.A."/>
            <person name="Tapia P."/>
            <person name="Veloso J."/>
            <person name="Silva-Moreno E."/>
            <person name="Staats M."/>
            <person name="Valdes J.H."/>
            <person name="Van Kan J.A.L."/>
        </authorList>
    </citation>
    <scope>NUCLEOTIDE SEQUENCE [LARGE SCALE GENOMIC DNA]</scope>
    <source>
        <strain evidence="7 8">Bh0001</strain>
    </source>
</reference>
<evidence type="ECO:0000313" key="7">
    <source>
        <dbReference type="EMBL" id="TGO41052.1"/>
    </source>
</evidence>
<evidence type="ECO:0000256" key="1">
    <source>
        <dbReference type="ARBA" id="ARBA00022737"/>
    </source>
</evidence>
<dbReference type="InterPro" id="IPR051165">
    <property type="entry name" value="Multifunctional_ANK_Repeat"/>
</dbReference>
<feature type="repeat" description="ANK" evidence="3">
    <location>
        <begin position="306"/>
        <end position="330"/>
    </location>
</feature>
<evidence type="ECO:0000256" key="3">
    <source>
        <dbReference type="PROSITE-ProRule" id="PRU00023"/>
    </source>
</evidence>
<dbReference type="PANTHER" id="PTHR24123:SF33">
    <property type="entry name" value="PROTEIN HOS4"/>
    <property type="match status" value="1"/>
</dbReference>
<feature type="compositionally biased region" description="Basic and acidic residues" evidence="4">
    <location>
        <begin position="1877"/>
        <end position="1886"/>
    </location>
</feature>
<dbReference type="Pfam" id="PF22939">
    <property type="entry name" value="WHD_GPIID"/>
    <property type="match status" value="1"/>
</dbReference>
<feature type="repeat" description="ANK" evidence="3">
    <location>
        <begin position="1197"/>
        <end position="1229"/>
    </location>
</feature>
<feature type="repeat" description="ANK" evidence="3">
    <location>
        <begin position="1162"/>
        <end position="1196"/>
    </location>
</feature>
<feature type="repeat" description="ANK" evidence="3">
    <location>
        <begin position="339"/>
        <end position="371"/>
    </location>
</feature>
<dbReference type="InterPro" id="IPR036770">
    <property type="entry name" value="Ankyrin_rpt-contain_sf"/>
</dbReference>
<evidence type="ECO:0000313" key="8">
    <source>
        <dbReference type="Proteomes" id="UP000297814"/>
    </source>
</evidence>
<dbReference type="Pfam" id="PF00023">
    <property type="entry name" value="Ank"/>
    <property type="match status" value="2"/>
</dbReference>
<feature type="transmembrane region" description="Helical" evidence="5">
    <location>
        <begin position="1574"/>
        <end position="1596"/>
    </location>
</feature>
<dbReference type="SMART" id="SM00248">
    <property type="entry name" value="ANK"/>
    <property type="match status" value="17"/>
</dbReference>
<feature type="region of interest" description="Disordered" evidence="4">
    <location>
        <begin position="1877"/>
        <end position="1898"/>
    </location>
</feature>
<feature type="transmembrane region" description="Helical" evidence="5">
    <location>
        <begin position="1813"/>
        <end position="1835"/>
    </location>
</feature>
<dbReference type="InterPro" id="IPR002110">
    <property type="entry name" value="Ankyrin_rpt"/>
</dbReference>
<evidence type="ECO:0000256" key="2">
    <source>
        <dbReference type="ARBA" id="ARBA00023043"/>
    </source>
</evidence>
<proteinExistence type="predicted"/>
<keyword evidence="8" id="KW-1185">Reference proteome</keyword>
<dbReference type="Pfam" id="PF12796">
    <property type="entry name" value="Ank_2"/>
    <property type="match status" value="2"/>
</dbReference>
<dbReference type="PROSITE" id="PS50088">
    <property type="entry name" value="ANK_REPEAT"/>
    <property type="match status" value="7"/>
</dbReference>
<keyword evidence="5" id="KW-0812">Transmembrane</keyword>